<evidence type="ECO:0008006" key="4">
    <source>
        <dbReference type="Google" id="ProtNLM"/>
    </source>
</evidence>
<reference evidence="3" key="1">
    <citation type="journal article" date="2017" name="Genome Biol. Evol.">
        <title>The complete genome sequence of the phytopathogenic fungus Sclerotinia sclerotiorum reveals insights into the genome architecture of broad host range pathogens.</title>
        <authorList>
            <person name="Derbyshire M."/>
            <person name="Denton-Giles M."/>
            <person name="Hegedus D."/>
            <person name="Seifbarghy S."/>
            <person name="Rollins J."/>
            <person name="van Kan J."/>
            <person name="Seidl M.F."/>
            <person name="Faino L."/>
            <person name="Mbengue M."/>
            <person name="Navaud O."/>
            <person name="Raffaele S."/>
            <person name="Hammond-Kosack K."/>
            <person name="Heard S."/>
            <person name="Oliver R."/>
        </authorList>
    </citation>
    <scope>NUCLEOTIDE SEQUENCE [LARGE SCALE GENOMIC DNA]</scope>
    <source>
        <strain evidence="3">ATCC 18683 / 1980 / Ss-1</strain>
    </source>
</reference>
<dbReference type="EMBL" id="CP017815">
    <property type="protein sequence ID" value="APA06566.1"/>
    <property type="molecule type" value="Genomic_DNA"/>
</dbReference>
<dbReference type="SUPFAM" id="SSF53474">
    <property type="entry name" value="alpha/beta-Hydrolases"/>
    <property type="match status" value="1"/>
</dbReference>
<feature type="signal peptide" evidence="1">
    <location>
        <begin position="1"/>
        <end position="23"/>
    </location>
</feature>
<dbReference type="VEuPathDB" id="FungiDB:sscle_02g013360"/>
<gene>
    <name evidence="2" type="ORF">sscle_02g013360</name>
</gene>
<dbReference type="Gene3D" id="3.40.50.1820">
    <property type="entry name" value="alpha/beta hydrolase"/>
    <property type="match status" value="1"/>
</dbReference>
<proteinExistence type="predicted"/>
<dbReference type="KEGG" id="ssl:SS1G_12724"/>
<dbReference type="InterPro" id="IPR029058">
    <property type="entry name" value="AB_hydrolase_fold"/>
</dbReference>
<evidence type="ECO:0000313" key="2">
    <source>
        <dbReference type="EMBL" id="APA06566.1"/>
    </source>
</evidence>
<organism evidence="2 3">
    <name type="scientific">Sclerotinia sclerotiorum (strain ATCC 18683 / 1980 / Ss-1)</name>
    <name type="common">White mold</name>
    <name type="synonym">Whetzelinia sclerotiorum</name>
    <dbReference type="NCBI Taxonomy" id="665079"/>
    <lineage>
        <taxon>Eukaryota</taxon>
        <taxon>Fungi</taxon>
        <taxon>Dikarya</taxon>
        <taxon>Ascomycota</taxon>
        <taxon>Pezizomycotina</taxon>
        <taxon>Leotiomycetes</taxon>
        <taxon>Helotiales</taxon>
        <taxon>Sclerotiniaceae</taxon>
        <taxon>Sclerotinia</taxon>
    </lineage>
</organism>
<sequence>MVAVTMKSAVAAVVALGASIANAQLDAEAYASAPVNLTLLPQPIAISTYTGDGIVGALHRPLNTSDPKASIAIMVMHAEQDYWAFYPCTQLTARGYTVLCSNNAASKTSLMNDLDFPSMMTNVGEMVKWLRNQTYIEKVVLFGHSGGGAMISEYQNIAENGVSACNGPEKISPCSDDVAGLPSADGVILHDANYGLSTMGFMSLNAAIKNETTGLRDIDATLDLYNTTYGYNASGGSSNYTTDFLSRWYTAAAARNNRLLTFAQSRANAINNYNTSDALFDDDEGFIIPDSNYLGMNNKVIAEDTSLLSHTTYAHPLILNNGTVSTQIINTVRVASGSDGASSFYGGALKTTIGRYLRTFAIKVGVDYKINEDGIDGVQWNSSHMVPINAIKGVKVPLLLMGNTGHYEYLNAEKIFLASVSNDTSIAFVEGAQHGINPCTECETYPGQYNNTIKNAFDYQAAWLEKAGRFI</sequence>
<dbReference type="OMA" id="FFAQDTR"/>
<dbReference type="RefSeq" id="XP_001586149.1">
    <property type="nucleotide sequence ID" value="XM_001586099.1"/>
</dbReference>
<keyword evidence="1" id="KW-0732">Signal</keyword>
<accession>A0A1D9PV95</accession>
<feature type="chain" id="PRO_5010564589" description="AB hydrolase-1 domain-containing protein" evidence="1">
    <location>
        <begin position="24"/>
        <end position="471"/>
    </location>
</feature>
<name>A0A1D9PV95_SCLS1</name>
<dbReference type="AlphaFoldDB" id="A0A1D9PV95"/>
<evidence type="ECO:0000256" key="1">
    <source>
        <dbReference type="SAM" id="SignalP"/>
    </source>
</evidence>
<dbReference type="Proteomes" id="UP000177798">
    <property type="component" value="Chromosome 2"/>
</dbReference>
<evidence type="ECO:0000313" key="3">
    <source>
        <dbReference type="Proteomes" id="UP000177798"/>
    </source>
</evidence>
<protein>
    <recommendedName>
        <fullName evidence="4">AB hydrolase-1 domain-containing protein</fullName>
    </recommendedName>
</protein>
<dbReference type="OrthoDB" id="3544255at2759"/>